<name>A0AA37SML1_9BACT</name>
<gene>
    <name evidence="2" type="ORF">GCM10007940_07620</name>
</gene>
<dbReference type="AlphaFoldDB" id="A0AA37SML1"/>
<dbReference type="Gene3D" id="3.40.50.1110">
    <property type="entry name" value="SGNH hydrolase"/>
    <property type="match status" value="1"/>
</dbReference>
<evidence type="ECO:0000313" key="3">
    <source>
        <dbReference type="Proteomes" id="UP001156666"/>
    </source>
</evidence>
<dbReference type="CDD" id="cd01822">
    <property type="entry name" value="Lysophospholipase_L1_like"/>
    <property type="match status" value="1"/>
</dbReference>
<organism evidence="2 3">
    <name type="scientific">Portibacter lacus</name>
    <dbReference type="NCBI Taxonomy" id="1099794"/>
    <lineage>
        <taxon>Bacteria</taxon>
        <taxon>Pseudomonadati</taxon>
        <taxon>Bacteroidota</taxon>
        <taxon>Saprospiria</taxon>
        <taxon>Saprospirales</taxon>
        <taxon>Haliscomenobacteraceae</taxon>
        <taxon>Portibacter</taxon>
    </lineage>
</organism>
<feature type="domain" description="SGNH hydrolase-type esterase" evidence="1">
    <location>
        <begin position="39"/>
        <end position="202"/>
    </location>
</feature>
<dbReference type="Proteomes" id="UP001156666">
    <property type="component" value="Unassembled WGS sequence"/>
</dbReference>
<dbReference type="SUPFAM" id="SSF52266">
    <property type="entry name" value="SGNH hydrolase"/>
    <property type="match status" value="1"/>
</dbReference>
<reference evidence="2" key="1">
    <citation type="journal article" date="2014" name="Int. J. Syst. Evol. Microbiol.">
        <title>Complete genome sequence of Corynebacterium casei LMG S-19264T (=DSM 44701T), isolated from a smear-ripened cheese.</title>
        <authorList>
            <consortium name="US DOE Joint Genome Institute (JGI-PGF)"/>
            <person name="Walter F."/>
            <person name="Albersmeier A."/>
            <person name="Kalinowski J."/>
            <person name="Ruckert C."/>
        </authorList>
    </citation>
    <scope>NUCLEOTIDE SEQUENCE</scope>
    <source>
        <strain evidence="2">NBRC 108769</strain>
    </source>
</reference>
<reference evidence="2" key="2">
    <citation type="submission" date="2023-01" db="EMBL/GenBank/DDBJ databases">
        <title>Draft genome sequence of Portibacter lacus strain NBRC 108769.</title>
        <authorList>
            <person name="Sun Q."/>
            <person name="Mori K."/>
        </authorList>
    </citation>
    <scope>NUCLEOTIDE SEQUENCE</scope>
    <source>
        <strain evidence="2">NBRC 108769</strain>
    </source>
</reference>
<protein>
    <recommendedName>
        <fullName evidence="1">SGNH hydrolase-type esterase domain-containing protein</fullName>
    </recommendedName>
</protein>
<dbReference type="InterPro" id="IPR036514">
    <property type="entry name" value="SGNH_hydro_sf"/>
</dbReference>
<proteinExistence type="predicted"/>
<evidence type="ECO:0000313" key="2">
    <source>
        <dbReference type="EMBL" id="GLR16147.1"/>
    </source>
</evidence>
<sequence>MIQGCKDKPNNEVKVNDNETKVETLSTKREKTGKKRIMFFGNSLTAGYGLEEGQDFPSILRRRVDSLGLEYEVINAGLSGETTSNGMERISWVLREPVDIFMLELGANDMLRGTSVKATDENLRAILDIVQEKSPEAKIVIAGMQAPPNMGADYVNVFNSIFPKLAEDYDAALIPFFLEGVAGDPSLNLPDRKHPNIEGQKIVAENVWEVIEPLL</sequence>
<evidence type="ECO:0000259" key="1">
    <source>
        <dbReference type="Pfam" id="PF13472"/>
    </source>
</evidence>
<dbReference type="EMBL" id="BSOH01000003">
    <property type="protein sequence ID" value="GLR16147.1"/>
    <property type="molecule type" value="Genomic_DNA"/>
</dbReference>
<dbReference type="PANTHER" id="PTHR30383:SF5">
    <property type="entry name" value="SGNH HYDROLASE-TYPE ESTERASE DOMAIN-CONTAINING PROTEIN"/>
    <property type="match status" value="1"/>
</dbReference>
<dbReference type="GO" id="GO:0004622">
    <property type="term" value="F:phosphatidylcholine lysophospholipase activity"/>
    <property type="evidence" value="ECO:0007669"/>
    <property type="project" value="TreeGrafter"/>
</dbReference>
<comment type="caution">
    <text evidence="2">The sequence shown here is derived from an EMBL/GenBank/DDBJ whole genome shotgun (WGS) entry which is preliminary data.</text>
</comment>
<accession>A0AA37SML1</accession>
<dbReference type="InterPro" id="IPR051532">
    <property type="entry name" value="Ester_Hydrolysis_Enzymes"/>
</dbReference>
<dbReference type="PANTHER" id="PTHR30383">
    <property type="entry name" value="THIOESTERASE 1/PROTEASE 1/LYSOPHOSPHOLIPASE L1"/>
    <property type="match status" value="1"/>
</dbReference>
<dbReference type="Pfam" id="PF13472">
    <property type="entry name" value="Lipase_GDSL_2"/>
    <property type="match status" value="1"/>
</dbReference>
<dbReference type="InterPro" id="IPR013830">
    <property type="entry name" value="SGNH_hydro"/>
</dbReference>
<keyword evidence="3" id="KW-1185">Reference proteome</keyword>